<feature type="transmembrane region" description="Helical" evidence="1">
    <location>
        <begin position="6"/>
        <end position="25"/>
    </location>
</feature>
<accession>A0A8I0DUD2</accession>
<name>A0A8I0DUD2_9FIRM</name>
<keyword evidence="1" id="KW-1133">Transmembrane helix</keyword>
<feature type="domain" description="Peptidase M56" evidence="2">
    <location>
        <begin position="13"/>
        <end position="273"/>
    </location>
</feature>
<keyword evidence="4" id="KW-1185">Reference proteome</keyword>
<organism evidence="3 4">
    <name type="scientific">Coprococcus hominis</name>
    <name type="common">ex Liu et al. 2022</name>
    <dbReference type="NCBI Taxonomy" id="2763039"/>
    <lineage>
        <taxon>Bacteria</taxon>
        <taxon>Bacillati</taxon>
        <taxon>Bacillota</taxon>
        <taxon>Clostridia</taxon>
        <taxon>Lachnospirales</taxon>
        <taxon>Lachnospiraceae</taxon>
        <taxon>Coprococcus</taxon>
    </lineage>
</organism>
<dbReference type="AlphaFoldDB" id="A0A8I0DUD2"/>
<proteinExistence type="predicted"/>
<dbReference type="CDD" id="cd07341">
    <property type="entry name" value="M56_BlaR1_MecR1_like"/>
    <property type="match status" value="1"/>
</dbReference>
<dbReference type="InterPro" id="IPR008756">
    <property type="entry name" value="Peptidase_M56"/>
</dbReference>
<comment type="caution">
    <text evidence="3">The sequence shown here is derived from an EMBL/GenBank/DDBJ whole genome shotgun (WGS) entry which is preliminary data.</text>
</comment>
<evidence type="ECO:0000256" key="1">
    <source>
        <dbReference type="SAM" id="Phobius"/>
    </source>
</evidence>
<feature type="transmembrane region" description="Helical" evidence="1">
    <location>
        <begin position="109"/>
        <end position="129"/>
    </location>
</feature>
<evidence type="ECO:0000259" key="2">
    <source>
        <dbReference type="Pfam" id="PF05569"/>
    </source>
</evidence>
<dbReference type="RefSeq" id="WP_186847387.1">
    <property type="nucleotide sequence ID" value="NZ_JACOOX010000002.1"/>
</dbReference>
<dbReference type="Proteomes" id="UP000615234">
    <property type="component" value="Unassembled WGS sequence"/>
</dbReference>
<dbReference type="PANTHER" id="PTHR34978:SF3">
    <property type="entry name" value="SLR0241 PROTEIN"/>
    <property type="match status" value="1"/>
</dbReference>
<evidence type="ECO:0000313" key="4">
    <source>
        <dbReference type="Proteomes" id="UP000615234"/>
    </source>
</evidence>
<reference evidence="3 4" key="1">
    <citation type="submission" date="2020-08" db="EMBL/GenBank/DDBJ databases">
        <title>Genome public.</title>
        <authorList>
            <person name="Liu C."/>
            <person name="Sun Q."/>
        </authorList>
    </citation>
    <scope>NUCLEOTIDE SEQUENCE [LARGE SCALE GENOMIC DNA]</scope>
    <source>
        <strain evidence="3 4">NSJ-10</strain>
    </source>
</reference>
<dbReference type="Pfam" id="PF05569">
    <property type="entry name" value="Peptidase_M56"/>
    <property type="match status" value="1"/>
</dbReference>
<protein>
    <submittedName>
        <fullName evidence="3">M56 family metallopeptidase</fullName>
    </submittedName>
</protein>
<keyword evidence="1" id="KW-0812">Transmembrane</keyword>
<gene>
    <name evidence="3" type="ORF">H8S09_03535</name>
</gene>
<keyword evidence="1" id="KW-0472">Membrane</keyword>
<evidence type="ECO:0000313" key="3">
    <source>
        <dbReference type="EMBL" id="MBC5661976.1"/>
    </source>
</evidence>
<dbReference type="EMBL" id="JACOOX010000002">
    <property type="protein sequence ID" value="MBC5661976.1"/>
    <property type="molecule type" value="Genomic_DNA"/>
</dbReference>
<feature type="transmembrane region" description="Helical" evidence="1">
    <location>
        <begin position="37"/>
        <end position="54"/>
    </location>
</feature>
<feature type="transmembrane region" description="Helical" evidence="1">
    <location>
        <begin position="190"/>
        <end position="216"/>
    </location>
</feature>
<dbReference type="PANTHER" id="PTHR34978">
    <property type="entry name" value="POSSIBLE SENSOR-TRANSDUCER PROTEIN BLAR"/>
    <property type="match status" value="1"/>
</dbReference>
<sequence>MTDIFRFYVGSFLSTTIIIVIFLLIRWLFRKRSNVQICFIWIILLFRLLFPVSLETDWGVSDPVYEVVNHESRTIDIKSTTDNLNVDQENNELSNKNSNDRYVRKSECIWYIGIGIMGFYYIIQCILVYKKGRGARLLENYNNVREWKDSTGACVIGLLKPCIYLPNNLSDDIKKVIICHEQTHIQRRDYLVVFLYYIALMLNWYNPLAWIVYIVMLQDIECACDEQALRNATLNERKKYAYSLIQFYSGTYERDSFKYILGFSKKAIKKRVKDIGINKKNLRKLLF</sequence>
<dbReference type="InterPro" id="IPR052173">
    <property type="entry name" value="Beta-lactam_resp_regulator"/>
</dbReference>